<accession>A0A1T4K5Y9</accession>
<dbReference type="Gene3D" id="1.10.10.10">
    <property type="entry name" value="Winged helix-like DNA-binding domain superfamily/Winged helix DNA-binding domain"/>
    <property type="match status" value="1"/>
</dbReference>
<dbReference type="InterPro" id="IPR000086">
    <property type="entry name" value="NUDIX_hydrolase_dom"/>
</dbReference>
<dbReference type="PROSITE" id="PS51462">
    <property type="entry name" value="NUDIX"/>
    <property type="match status" value="1"/>
</dbReference>
<organism evidence="2 3">
    <name type="scientific">Eubacterium ruminantium</name>
    <dbReference type="NCBI Taxonomy" id="42322"/>
    <lineage>
        <taxon>Bacteria</taxon>
        <taxon>Bacillati</taxon>
        <taxon>Bacillota</taxon>
        <taxon>Clostridia</taxon>
        <taxon>Eubacteriales</taxon>
        <taxon>Eubacteriaceae</taxon>
        <taxon>Eubacterium</taxon>
    </lineage>
</organism>
<proteinExistence type="predicted"/>
<name>A0A1T4K5Y9_9FIRM</name>
<feature type="domain" description="Nudix hydrolase" evidence="1">
    <location>
        <begin position="11"/>
        <end position="143"/>
    </location>
</feature>
<dbReference type="CDD" id="cd18873">
    <property type="entry name" value="NUDIX_NadM_like"/>
    <property type="match status" value="1"/>
</dbReference>
<dbReference type="EMBL" id="FUXA01000003">
    <property type="protein sequence ID" value="SJZ37821.1"/>
    <property type="molecule type" value="Genomic_DNA"/>
</dbReference>
<reference evidence="2 3" key="1">
    <citation type="submission" date="2017-02" db="EMBL/GenBank/DDBJ databases">
        <authorList>
            <person name="Peterson S.W."/>
        </authorList>
    </citation>
    <scope>NUCLEOTIDE SEQUENCE [LARGE SCALE GENOMIC DNA]</scope>
    <source>
        <strain evidence="2 3">ATCC 17233</strain>
    </source>
</reference>
<dbReference type="SUPFAM" id="SSF55811">
    <property type="entry name" value="Nudix"/>
    <property type="match status" value="1"/>
</dbReference>
<sequence>MKDYDSSIYEKMSVAVDLLVFTIENNRLKCLVVEREEEPFAGMVALPGVFVGIDETLEEATIRGIKEETGLEGIYFEQLYTFGAVKRDPRMRIISVSYMALVPFEKLKFKAGARSTDAFLIDVDELLAEDSDKKGIRNDFAFDHKDILTYARQRLKNKVIYSKVAFHLVPKEFTLPELQKVYEILLGRRLYKANFRKKIGPYIEETDKMTSGEAHRPSRLYRIQD</sequence>
<evidence type="ECO:0000313" key="3">
    <source>
        <dbReference type="Proteomes" id="UP000189857"/>
    </source>
</evidence>
<dbReference type="PANTHER" id="PTHR43736:SF4">
    <property type="entry name" value="SLR1690 PROTEIN"/>
    <property type="match status" value="1"/>
</dbReference>
<dbReference type="InterPro" id="IPR015797">
    <property type="entry name" value="NUDIX_hydrolase-like_dom_sf"/>
</dbReference>
<dbReference type="PANTHER" id="PTHR43736">
    <property type="entry name" value="ADP-RIBOSE PYROPHOSPHATASE"/>
    <property type="match status" value="1"/>
</dbReference>
<evidence type="ECO:0000259" key="1">
    <source>
        <dbReference type="PROSITE" id="PS51462"/>
    </source>
</evidence>
<keyword evidence="3" id="KW-1185">Reference proteome</keyword>
<protein>
    <submittedName>
        <fullName evidence="2">8-oxo-dGTP diphosphatase</fullName>
    </submittedName>
</protein>
<dbReference type="Pfam" id="PF21906">
    <property type="entry name" value="WHD_NrtR"/>
    <property type="match status" value="1"/>
</dbReference>
<dbReference type="Gene3D" id="3.90.79.10">
    <property type="entry name" value="Nucleoside Triphosphate Pyrophosphohydrolase"/>
    <property type="match status" value="1"/>
</dbReference>
<dbReference type="InterPro" id="IPR054105">
    <property type="entry name" value="WHD_NrtR"/>
</dbReference>
<evidence type="ECO:0000313" key="2">
    <source>
        <dbReference type="EMBL" id="SJZ37821.1"/>
    </source>
</evidence>
<dbReference type="InterPro" id="IPR036388">
    <property type="entry name" value="WH-like_DNA-bd_sf"/>
</dbReference>
<dbReference type="RefSeq" id="WP_173472333.1">
    <property type="nucleotide sequence ID" value="NZ_CACZYW010000005.1"/>
</dbReference>
<dbReference type="SUPFAM" id="SSF46785">
    <property type="entry name" value="Winged helix' DNA-binding domain"/>
    <property type="match status" value="1"/>
</dbReference>
<dbReference type="Proteomes" id="UP000189857">
    <property type="component" value="Unassembled WGS sequence"/>
</dbReference>
<gene>
    <name evidence="2" type="ORF">SAMN02745110_00186</name>
</gene>
<dbReference type="AlphaFoldDB" id="A0A1T4K5Y9"/>
<dbReference type="InterPro" id="IPR036390">
    <property type="entry name" value="WH_DNA-bd_sf"/>
</dbReference>
<dbReference type="Pfam" id="PF00293">
    <property type="entry name" value="NUDIX"/>
    <property type="match status" value="1"/>
</dbReference>